<reference evidence="8" key="1">
    <citation type="submission" date="2012-02" db="EMBL/GenBank/DDBJ databases">
        <title>Genome sequencing of Giardia lamblia Genotypes A2 and B isolates (DH and GS) and comparative analysis with the genomes of Genotypes A1 and E (WB and Pig).</title>
        <authorList>
            <person name="Adam R."/>
            <person name="Dahlstrom E."/>
            <person name="Martens C."/>
            <person name="Bruno D."/>
            <person name="Barbian K."/>
            <person name="Porcella S.F."/>
            <person name="Nash T."/>
        </authorList>
    </citation>
    <scope>NUCLEOTIDE SEQUENCE</scope>
    <source>
        <strain evidence="8">DH</strain>
    </source>
</reference>
<dbReference type="GO" id="GO:0015631">
    <property type="term" value="F:tubulin binding"/>
    <property type="evidence" value="ECO:0007669"/>
    <property type="project" value="TreeGrafter"/>
</dbReference>
<dbReference type="GO" id="GO:0000226">
    <property type="term" value="P:microtubule cytoskeleton organization"/>
    <property type="evidence" value="ECO:0007669"/>
    <property type="project" value="TreeGrafter"/>
</dbReference>
<dbReference type="Gene3D" id="3.30.470.20">
    <property type="entry name" value="ATP-grasp fold, B domain"/>
    <property type="match status" value="1"/>
</dbReference>
<dbReference type="VEuPathDB" id="GiardiaDB:DHA2_153147"/>
<dbReference type="PROSITE" id="PS51221">
    <property type="entry name" value="TTL"/>
    <property type="match status" value="1"/>
</dbReference>
<dbReference type="Proteomes" id="UP000018320">
    <property type="component" value="Unassembled WGS sequence"/>
</dbReference>
<proteinExistence type="predicted"/>
<evidence type="ECO:0000256" key="2">
    <source>
        <dbReference type="ARBA" id="ARBA00022741"/>
    </source>
</evidence>
<sequence>MKKLKMYSAKSASRSPRRLMRPLSANLGVAVSYDMVVIGHGAGGQSKSHFSRTASDVKARSNSSKQQKITVSRPNTSQGSLKTVARTPLQRPAPRPRSTNLAVQPLLTQSLAHDRVRDKAHDNTVEPKLSLPTANDLRIASQALKQTPLLRPSTATTISAIMASRTLRARGKVDLTPQLTTKQSVITPSPTDTPACSPLHAYCNIEPCSSILSTSPPSTTESRCGADAPSYKGIDALLLQLKKEAVTPTELASSPTSELPLTHTVCGGVSSENVRAEFRFTDVDNSADSLGADLMLVAEQTKSDTVADSSLIEIQRVNTPQARCKTPRSAARRSVSNRLHLIRQPGSTKSASDETLINTEEVESGYQLLLLECPTDIVTTFLIGLDWFHREKSLETFIVTRGLDVLPPVFTLVHKSHFYTYSAILKYDFRVFWSWRTKLDRDFYSALHPDQLVNHFPNITNITRKDMLWKGYQLLRTCTPAASKALPETFLLPADYPKLKAYVIGKGEMPPSFNRDSLIFIVKPLALSRGRQIQLFRDPSEIEYSVPSLAQIYITNAMLINRRKIDFRLYVGLFFNAQERSYSAFLFRDGIARLCSREYDINNTRCLRAHLTNTSINGEHETAFLKARMPYTDALSILSVTYNVDKAIMEALIRRVIIIGILTGIVGTSNIGGIHQMETCFELLGADILLSYDAKTRAPHAHLLEFNASPSLAINCPLDKEVKPKIVSAMLSLAVANASGFLSEFAEVIKEQVDPLIPSKQYEVLRTSIKRGSASGLII</sequence>
<feature type="region of interest" description="Disordered" evidence="6">
    <location>
        <begin position="42"/>
        <end position="99"/>
    </location>
</feature>
<feature type="compositionally biased region" description="Polar residues" evidence="6">
    <location>
        <begin position="45"/>
        <end position="81"/>
    </location>
</feature>
<dbReference type="PANTHER" id="PTHR12241">
    <property type="entry name" value="TUBULIN POLYGLUTAMYLASE"/>
    <property type="match status" value="1"/>
</dbReference>
<name>V6TFL1_GIAIN</name>
<dbReference type="Pfam" id="PF03133">
    <property type="entry name" value="TTL"/>
    <property type="match status" value="1"/>
</dbReference>
<evidence type="ECO:0000256" key="3">
    <source>
        <dbReference type="ARBA" id="ARBA00022840"/>
    </source>
</evidence>
<dbReference type="AlphaFoldDB" id="V6TFL1"/>
<keyword evidence="2" id="KW-0547">Nucleotide-binding</keyword>
<dbReference type="VEuPathDB" id="GiardiaDB:GL50803_009272"/>
<evidence type="ECO:0000256" key="5">
    <source>
        <dbReference type="ARBA" id="ARBA00049274"/>
    </source>
</evidence>
<dbReference type="VEuPathDB" id="GiardiaDB:GL50581_239"/>
<organism evidence="7 8">
    <name type="scientific">Giardia intestinalis</name>
    <name type="common">Giardia lamblia</name>
    <dbReference type="NCBI Taxonomy" id="5741"/>
    <lineage>
        <taxon>Eukaryota</taxon>
        <taxon>Metamonada</taxon>
        <taxon>Diplomonadida</taxon>
        <taxon>Hexamitidae</taxon>
        <taxon>Giardiinae</taxon>
        <taxon>Giardia</taxon>
    </lineage>
</organism>
<dbReference type="VEuPathDB" id="GiardiaDB:QR46_2244"/>
<evidence type="ECO:0000256" key="6">
    <source>
        <dbReference type="SAM" id="MobiDB-lite"/>
    </source>
</evidence>
<evidence type="ECO:0000313" key="7">
    <source>
        <dbReference type="EMBL" id="ESU35705.1"/>
    </source>
</evidence>
<evidence type="ECO:0000256" key="1">
    <source>
        <dbReference type="ARBA" id="ARBA00022598"/>
    </source>
</evidence>
<reference evidence="7 8" key="2">
    <citation type="journal article" date="2013" name="Genome Biol. Evol.">
        <title>Genome sequencing of Giardia lamblia genotypes A2 and B isolates (DH and GS) and comparative analysis with the genomes of genotypes A1 and E (WB and Pig).</title>
        <authorList>
            <person name="Adam R.D."/>
            <person name="Dahlstrom E.W."/>
            <person name="Martens C.A."/>
            <person name="Bruno D.P."/>
            <person name="Barbian K.D."/>
            <person name="Ricklefs S.M."/>
            <person name="Hernandez M.M."/>
            <person name="Narla N.P."/>
            <person name="Patel R.B."/>
            <person name="Porcella S.F."/>
            <person name="Nash T.E."/>
        </authorList>
    </citation>
    <scope>NUCLEOTIDE SEQUENCE [LARGE SCALE GENOMIC DNA]</scope>
    <source>
        <strain evidence="7 8">DH</strain>
    </source>
</reference>
<protein>
    <recommendedName>
        <fullName evidence="4">Tubulin--tyrosine ligase-like protein 5</fullName>
    </recommendedName>
</protein>
<comment type="caution">
    <text evidence="7">The sequence shown here is derived from an EMBL/GenBank/DDBJ whole genome shotgun (WGS) entry which is preliminary data.</text>
</comment>
<dbReference type="InterPro" id="IPR004344">
    <property type="entry name" value="TTL/TTLL_fam"/>
</dbReference>
<keyword evidence="3" id="KW-0067">ATP-binding</keyword>
<accession>V6TFL1</accession>
<comment type="catalytic activity">
    <reaction evidence="5">
        <text>L-glutamyl-[protein] + L-glutamate + ATP = gamma-L-glutamyl-L-glutamyl-[protein] + ADP + phosphate + H(+)</text>
        <dbReference type="Rhea" id="RHEA:60144"/>
        <dbReference type="Rhea" id="RHEA-COMP:10208"/>
        <dbReference type="Rhea" id="RHEA-COMP:15517"/>
        <dbReference type="ChEBI" id="CHEBI:15378"/>
        <dbReference type="ChEBI" id="CHEBI:29973"/>
        <dbReference type="ChEBI" id="CHEBI:29985"/>
        <dbReference type="ChEBI" id="CHEBI:30616"/>
        <dbReference type="ChEBI" id="CHEBI:43474"/>
        <dbReference type="ChEBI" id="CHEBI:143622"/>
        <dbReference type="ChEBI" id="CHEBI:456216"/>
    </reaction>
    <physiologicalReaction direction="left-to-right" evidence="5">
        <dbReference type="Rhea" id="RHEA:60145"/>
    </physiologicalReaction>
</comment>
<dbReference type="GO" id="GO:0036064">
    <property type="term" value="C:ciliary basal body"/>
    <property type="evidence" value="ECO:0007669"/>
    <property type="project" value="TreeGrafter"/>
</dbReference>
<gene>
    <name evidence="7" type="ORF">DHA2_153147</name>
</gene>
<dbReference type="PANTHER" id="PTHR12241:SF145">
    <property type="entry name" value="TUBULIN POLYGLUTAMYLASE TTLL5"/>
    <property type="match status" value="1"/>
</dbReference>
<evidence type="ECO:0000256" key="4">
    <source>
        <dbReference type="ARBA" id="ARBA00041448"/>
    </source>
</evidence>
<dbReference type="EMBL" id="AHGT01000071">
    <property type="protein sequence ID" value="ESU35705.1"/>
    <property type="molecule type" value="Genomic_DNA"/>
</dbReference>
<dbReference type="GO" id="GO:0070740">
    <property type="term" value="F:tubulin-glutamic acid ligase activity"/>
    <property type="evidence" value="ECO:0007669"/>
    <property type="project" value="TreeGrafter"/>
</dbReference>
<dbReference type="GO" id="GO:0005524">
    <property type="term" value="F:ATP binding"/>
    <property type="evidence" value="ECO:0007669"/>
    <property type="project" value="UniProtKB-KW"/>
</dbReference>
<keyword evidence="1 7" id="KW-0436">Ligase</keyword>
<evidence type="ECO:0000313" key="8">
    <source>
        <dbReference type="Proteomes" id="UP000018320"/>
    </source>
</evidence>